<proteinExistence type="predicted"/>
<gene>
    <name evidence="1" type="ORF">COK72_14150</name>
</gene>
<accession>A0A9X7AN86</accession>
<dbReference type="AlphaFoldDB" id="A0A9X7AN86"/>
<reference evidence="1 2" key="1">
    <citation type="submission" date="2017-09" db="EMBL/GenBank/DDBJ databases">
        <title>Large-scale bioinformatics analysis of Bacillus genomes uncovers conserved roles of natural products in bacterial physiology.</title>
        <authorList>
            <consortium name="Agbiome Team Llc"/>
            <person name="Bleich R.M."/>
            <person name="Grubbs K.J."/>
            <person name="Santa Maria K.C."/>
            <person name="Allen S.E."/>
            <person name="Farag S."/>
            <person name="Shank E.A."/>
            <person name="Bowers A."/>
        </authorList>
    </citation>
    <scope>NUCLEOTIDE SEQUENCE [LARGE SCALE GENOMIC DNA]</scope>
    <source>
        <strain evidence="1 2">AFS065400</strain>
    </source>
</reference>
<sequence>MLISQIETDLLLQLRSKLFDIRYVDVHKKIELLDKIKKNVGNLQKQKVPMYIDITLKRLLNLSEEYTQLHSI</sequence>
<comment type="caution">
    <text evidence="1">The sequence shown here is derived from an EMBL/GenBank/DDBJ whole genome shotgun (WGS) entry which is preliminary data.</text>
</comment>
<evidence type="ECO:0000313" key="2">
    <source>
        <dbReference type="Proteomes" id="UP000226106"/>
    </source>
</evidence>
<evidence type="ECO:0000313" key="1">
    <source>
        <dbReference type="EMBL" id="PFT45907.1"/>
    </source>
</evidence>
<organism evidence="1 2">
    <name type="scientific">Bacillus thuringiensis</name>
    <dbReference type="NCBI Taxonomy" id="1428"/>
    <lineage>
        <taxon>Bacteria</taxon>
        <taxon>Bacillati</taxon>
        <taxon>Bacillota</taxon>
        <taxon>Bacilli</taxon>
        <taxon>Bacillales</taxon>
        <taxon>Bacillaceae</taxon>
        <taxon>Bacillus</taxon>
        <taxon>Bacillus cereus group</taxon>
    </lineage>
</organism>
<dbReference type="Proteomes" id="UP000226106">
    <property type="component" value="Unassembled WGS sequence"/>
</dbReference>
<name>A0A9X7AN86_BACTU</name>
<dbReference type="EMBL" id="NVCO01000039">
    <property type="protein sequence ID" value="PFT45907.1"/>
    <property type="molecule type" value="Genomic_DNA"/>
</dbReference>
<protein>
    <submittedName>
        <fullName evidence="1">Uncharacterized protein</fullName>
    </submittedName>
</protein>